<evidence type="ECO:0000256" key="2">
    <source>
        <dbReference type="ARBA" id="ARBA00008017"/>
    </source>
</evidence>
<evidence type="ECO:0000256" key="3">
    <source>
        <dbReference type="ARBA" id="ARBA00022692"/>
    </source>
</evidence>
<keyword evidence="11" id="KW-1185">Reference proteome</keyword>
<feature type="domain" description="Mechanosensitive ion channel MscS C-terminal" evidence="9">
    <location>
        <begin position="332"/>
        <end position="393"/>
    </location>
</feature>
<evidence type="ECO:0000313" key="10">
    <source>
        <dbReference type="EMBL" id="GAA4858255.1"/>
    </source>
</evidence>
<feature type="transmembrane region" description="Helical" evidence="7">
    <location>
        <begin position="138"/>
        <end position="158"/>
    </location>
</feature>
<feature type="domain" description="Mechanosensitive ion channel MscS" evidence="8">
    <location>
        <begin position="183"/>
        <end position="251"/>
    </location>
</feature>
<feature type="transmembrane region" description="Helical" evidence="7">
    <location>
        <begin position="70"/>
        <end position="90"/>
    </location>
</feature>
<feature type="region of interest" description="Disordered" evidence="6">
    <location>
        <begin position="405"/>
        <end position="430"/>
    </location>
</feature>
<sequence>MQGFLDELPNAFPGGIAAESWWILGAIVLVALVVGWITHRVLPRLARRLVEASDTQWDDAMLEHGVLRQLAHLAPVLVLYLGIDAIPGLADAHVDLVRKGLLLAIVYFVARTLSRFLSACNDMYTNHGGTRRRPIKGYVQLGKLVVYLVALILGVAILIERSPLLLLSGIGALGAVLMLVFKDTILSLVASVQIASNDLLRIGDWIEMPSLGVDGDVVDIALHTVKVQNFDKTIVTIPTHRLIDDSFKNWRGMQDAGARRIKRALNLDQTSVHFLDADERQRLSRFGLLDDHFQRMRERLEEWNAELADSDPVNTHRLTNIGCFRAYVAAYLQANPRIDTDKTLMVRQLAPSATGLPLELYCFAGTTNWSEYEDIQADIFDHLLAILPEFGLSLFQQPTGFDLARLAPSREAPRDEAQQDGRRETPEDPA</sequence>
<dbReference type="Pfam" id="PF00924">
    <property type="entry name" value="MS_channel_2nd"/>
    <property type="match status" value="1"/>
</dbReference>
<dbReference type="Proteomes" id="UP001501323">
    <property type="component" value="Unassembled WGS sequence"/>
</dbReference>
<keyword evidence="3 7" id="KW-0812">Transmembrane</keyword>
<feature type="transmembrane region" description="Helical" evidence="7">
    <location>
        <begin position="20"/>
        <end position="38"/>
    </location>
</feature>
<accession>A0ABP9DXP6</accession>
<dbReference type="PANTHER" id="PTHR30414">
    <property type="entry name" value="MINICONDUCTANCE MECHANOSENSITIVE CHANNEL YBDG"/>
    <property type="match status" value="1"/>
</dbReference>
<evidence type="ECO:0000256" key="7">
    <source>
        <dbReference type="SAM" id="Phobius"/>
    </source>
</evidence>
<evidence type="ECO:0000256" key="5">
    <source>
        <dbReference type="ARBA" id="ARBA00023136"/>
    </source>
</evidence>
<dbReference type="InterPro" id="IPR010920">
    <property type="entry name" value="LSM_dom_sf"/>
</dbReference>
<dbReference type="RefSeq" id="WP_345294159.1">
    <property type="nucleotide sequence ID" value="NZ_BAABJY010000001.1"/>
</dbReference>
<dbReference type="SUPFAM" id="SSF50182">
    <property type="entry name" value="Sm-like ribonucleoproteins"/>
    <property type="match status" value="1"/>
</dbReference>
<gene>
    <name evidence="10" type="ORF">GCM10023332_07600</name>
</gene>
<keyword evidence="4 7" id="KW-1133">Transmembrane helix</keyword>
<comment type="subcellular location">
    <subcellularLocation>
        <location evidence="1">Endomembrane system</location>
        <topology evidence="1">Multi-pass membrane protein</topology>
    </subcellularLocation>
</comment>
<evidence type="ECO:0000256" key="6">
    <source>
        <dbReference type="SAM" id="MobiDB-lite"/>
    </source>
</evidence>
<dbReference type="Pfam" id="PF21082">
    <property type="entry name" value="MS_channel_3rd"/>
    <property type="match status" value="1"/>
</dbReference>
<dbReference type="InterPro" id="IPR049278">
    <property type="entry name" value="MS_channel_C"/>
</dbReference>
<evidence type="ECO:0000259" key="8">
    <source>
        <dbReference type="Pfam" id="PF00924"/>
    </source>
</evidence>
<comment type="caution">
    <text evidence="10">The sequence shown here is derived from an EMBL/GenBank/DDBJ whole genome shotgun (WGS) entry which is preliminary data.</text>
</comment>
<dbReference type="PANTHER" id="PTHR30414:SF0">
    <property type="entry name" value="MINICONDUCTANCE MECHANOSENSITIVE CHANNEL YBDG"/>
    <property type="match status" value="1"/>
</dbReference>
<feature type="transmembrane region" description="Helical" evidence="7">
    <location>
        <begin position="96"/>
        <end position="117"/>
    </location>
</feature>
<reference evidence="11" key="1">
    <citation type="journal article" date="2019" name="Int. J. Syst. Evol. Microbiol.">
        <title>The Global Catalogue of Microorganisms (GCM) 10K type strain sequencing project: providing services to taxonomists for standard genome sequencing and annotation.</title>
        <authorList>
            <consortium name="The Broad Institute Genomics Platform"/>
            <consortium name="The Broad Institute Genome Sequencing Center for Infectious Disease"/>
            <person name="Wu L."/>
            <person name="Ma J."/>
        </authorList>
    </citation>
    <scope>NUCLEOTIDE SEQUENCE [LARGE SCALE GENOMIC DNA]</scope>
    <source>
        <strain evidence="11">JCM 18392</strain>
    </source>
</reference>
<feature type="compositionally biased region" description="Basic and acidic residues" evidence="6">
    <location>
        <begin position="411"/>
        <end position="430"/>
    </location>
</feature>
<protein>
    <submittedName>
        <fullName evidence="10">Mechanosensitive ion channel family protein</fullName>
    </submittedName>
</protein>
<feature type="transmembrane region" description="Helical" evidence="7">
    <location>
        <begin position="164"/>
        <end position="181"/>
    </location>
</feature>
<proteinExistence type="inferred from homology"/>
<organism evidence="10 11">
    <name type="scientific">Luteimonas vadosa</name>
    <dbReference type="NCBI Taxonomy" id="1165507"/>
    <lineage>
        <taxon>Bacteria</taxon>
        <taxon>Pseudomonadati</taxon>
        <taxon>Pseudomonadota</taxon>
        <taxon>Gammaproteobacteria</taxon>
        <taxon>Lysobacterales</taxon>
        <taxon>Lysobacteraceae</taxon>
        <taxon>Luteimonas</taxon>
    </lineage>
</organism>
<evidence type="ECO:0000259" key="9">
    <source>
        <dbReference type="Pfam" id="PF21082"/>
    </source>
</evidence>
<dbReference type="Gene3D" id="2.30.30.60">
    <property type="match status" value="1"/>
</dbReference>
<keyword evidence="5 7" id="KW-0472">Membrane</keyword>
<evidence type="ECO:0000256" key="1">
    <source>
        <dbReference type="ARBA" id="ARBA00004127"/>
    </source>
</evidence>
<dbReference type="InterPro" id="IPR023408">
    <property type="entry name" value="MscS_beta-dom_sf"/>
</dbReference>
<dbReference type="EMBL" id="BAABJY010000001">
    <property type="protein sequence ID" value="GAA4858255.1"/>
    <property type="molecule type" value="Genomic_DNA"/>
</dbReference>
<evidence type="ECO:0000313" key="11">
    <source>
        <dbReference type="Proteomes" id="UP001501323"/>
    </source>
</evidence>
<dbReference type="InterPro" id="IPR006685">
    <property type="entry name" value="MscS_channel_2nd"/>
</dbReference>
<name>A0ABP9DXP6_9GAMM</name>
<comment type="similarity">
    <text evidence="2">Belongs to the MscS (TC 1.A.23) family.</text>
</comment>
<dbReference type="InterPro" id="IPR030192">
    <property type="entry name" value="YbdG"/>
</dbReference>
<evidence type="ECO:0000256" key="4">
    <source>
        <dbReference type="ARBA" id="ARBA00022989"/>
    </source>
</evidence>